<feature type="domain" description="Glycoside hydrolase family 2 catalytic" evidence="5">
    <location>
        <begin position="316"/>
        <end position="457"/>
    </location>
</feature>
<dbReference type="Pfam" id="PF18565">
    <property type="entry name" value="Glyco_hydro2_C5"/>
    <property type="match status" value="1"/>
</dbReference>
<dbReference type="InterPro" id="IPR032311">
    <property type="entry name" value="DUF4982"/>
</dbReference>
<feature type="domain" description="DUF4982" evidence="7">
    <location>
        <begin position="612"/>
        <end position="668"/>
    </location>
</feature>
<keyword evidence="10" id="KW-1185">Reference proteome</keyword>
<evidence type="ECO:0000259" key="8">
    <source>
        <dbReference type="Pfam" id="PF18565"/>
    </source>
</evidence>
<dbReference type="InterPro" id="IPR008979">
    <property type="entry name" value="Galactose-bd-like_sf"/>
</dbReference>
<accession>A0A917FKD0</accession>
<dbReference type="NCBIfam" id="NF041462">
    <property type="entry name" value="GalA"/>
    <property type="match status" value="1"/>
</dbReference>
<dbReference type="RefSeq" id="WP_189027873.1">
    <property type="nucleotide sequence ID" value="NZ_BMKR01000017.1"/>
</dbReference>
<evidence type="ECO:0000313" key="10">
    <source>
        <dbReference type="Proteomes" id="UP000637643"/>
    </source>
</evidence>
<keyword evidence="3" id="KW-0326">Glycosidase</keyword>
<gene>
    <name evidence="9" type="primary">bga</name>
    <name evidence="9" type="ORF">GCM10010912_39350</name>
</gene>
<dbReference type="InterPro" id="IPR040605">
    <property type="entry name" value="Glyco_hydro2_dom5"/>
</dbReference>
<dbReference type="InterPro" id="IPR006101">
    <property type="entry name" value="Glyco_hydro_2"/>
</dbReference>
<evidence type="ECO:0000256" key="3">
    <source>
        <dbReference type="ARBA" id="ARBA00023295"/>
    </source>
</evidence>
<dbReference type="Pfam" id="PF16355">
    <property type="entry name" value="DUF4982"/>
    <property type="match status" value="1"/>
</dbReference>
<feature type="domain" description="Glycoside hydrolase family 2 immunoglobulin-like beta-sandwich" evidence="4">
    <location>
        <begin position="205"/>
        <end position="308"/>
    </location>
</feature>
<dbReference type="InterPro" id="IPR008964">
    <property type="entry name" value="Invasin/intimin_cell_adhesion"/>
</dbReference>
<dbReference type="SUPFAM" id="SSF49303">
    <property type="entry name" value="beta-Galactosidase/glucuronidase domain"/>
    <property type="match status" value="1"/>
</dbReference>
<dbReference type="SUPFAM" id="SSF49785">
    <property type="entry name" value="Galactose-binding domain-like"/>
    <property type="match status" value="1"/>
</dbReference>
<evidence type="ECO:0000259" key="6">
    <source>
        <dbReference type="Pfam" id="PF02837"/>
    </source>
</evidence>
<comment type="similarity">
    <text evidence="1">Belongs to the glycosyl hydrolase 2 family.</text>
</comment>
<evidence type="ECO:0000259" key="4">
    <source>
        <dbReference type="Pfam" id="PF00703"/>
    </source>
</evidence>
<name>A0A917FKD0_9BACL</name>
<evidence type="ECO:0000256" key="2">
    <source>
        <dbReference type="ARBA" id="ARBA00022801"/>
    </source>
</evidence>
<dbReference type="EMBL" id="BMKR01000017">
    <property type="protein sequence ID" value="GGF90312.1"/>
    <property type="molecule type" value="Genomic_DNA"/>
</dbReference>
<dbReference type="SUPFAM" id="SSF49373">
    <property type="entry name" value="Invasin/intimin cell-adhesion fragments"/>
    <property type="match status" value="1"/>
</dbReference>
<evidence type="ECO:0000313" key="9">
    <source>
        <dbReference type="EMBL" id="GGF90312.1"/>
    </source>
</evidence>
<dbReference type="InterPro" id="IPR048230">
    <property type="entry name" value="GalA-like"/>
</dbReference>
<dbReference type="Pfam" id="PF02837">
    <property type="entry name" value="Glyco_hydro_2_N"/>
    <property type="match status" value="1"/>
</dbReference>
<dbReference type="Gene3D" id="2.60.120.260">
    <property type="entry name" value="Galactose-binding domain-like"/>
    <property type="match status" value="1"/>
</dbReference>
<dbReference type="InterPro" id="IPR017853">
    <property type="entry name" value="GH"/>
</dbReference>
<feature type="domain" description="Glycoside hydrolase family 2" evidence="8">
    <location>
        <begin position="682"/>
        <end position="783"/>
    </location>
</feature>
<dbReference type="PANTHER" id="PTHR42732">
    <property type="entry name" value="BETA-GALACTOSIDASE"/>
    <property type="match status" value="1"/>
</dbReference>
<keyword evidence="2" id="KW-0378">Hydrolase</keyword>
<dbReference type="InterPro" id="IPR036156">
    <property type="entry name" value="Beta-gal/glucu_dom_sf"/>
</dbReference>
<dbReference type="GO" id="GO:0005975">
    <property type="term" value="P:carbohydrate metabolic process"/>
    <property type="evidence" value="ECO:0007669"/>
    <property type="project" value="InterPro"/>
</dbReference>
<dbReference type="Pfam" id="PF02836">
    <property type="entry name" value="Glyco_hydro_2_C"/>
    <property type="match status" value="1"/>
</dbReference>
<dbReference type="AlphaFoldDB" id="A0A917FKD0"/>
<feature type="domain" description="Glycosyl hydrolases family 2 sugar binding" evidence="6">
    <location>
        <begin position="99"/>
        <end position="192"/>
    </location>
</feature>
<dbReference type="Proteomes" id="UP000637643">
    <property type="component" value="Unassembled WGS sequence"/>
</dbReference>
<evidence type="ECO:0000256" key="1">
    <source>
        <dbReference type="ARBA" id="ARBA00007401"/>
    </source>
</evidence>
<evidence type="ECO:0000259" key="7">
    <source>
        <dbReference type="Pfam" id="PF16355"/>
    </source>
</evidence>
<protein>
    <submittedName>
        <fullName evidence="9">Beta-galactosidase</fullName>
    </submittedName>
</protein>
<dbReference type="PRINTS" id="PR00132">
    <property type="entry name" value="GLHYDRLASE2"/>
</dbReference>
<dbReference type="Pfam" id="PF00703">
    <property type="entry name" value="Glyco_hydro_2"/>
    <property type="match status" value="1"/>
</dbReference>
<dbReference type="SUPFAM" id="SSF51445">
    <property type="entry name" value="(Trans)glycosidases"/>
    <property type="match status" value="1"/>
</dbReference>
<evidence type="ECO:0000259" key="5">
    <source>
        <dbReference type="Pfam" id="PF02836"/>
    </source>
</evidence>
<dbReference type="InterPro" id="IPR006102">
    <property type="entry name" value="Ig-like_GH2"/>
</dbReference>
<sequence>MKQQPAREQRLFDQDWHFYKGDISIPYAVKGGMTGGITDCGSLQEGEWLDIAFNDKGMEHQQLEWASVGLPHDWCIEQQYVHDDLLGSRDGSHGYLPGGTGFYRKTFEIPAEGLGRKWNIRFDGVSGVSTVWVNGHLIGEHRGGYIGFSYDLSDVLRYGDEGKNVILVKVDATEPEGWWYEGCGIYRHVWLEQTHLLHVGEFGTVITTPEVSREQAVVNVRTILCNEGTQSETLELVTEIYDADGQAVGSAVDRIFAGSYGERKQEQQIVVEQPKLWSTDTPYLYRAVSLVKLDGETVDRYETVFGIRTIRFDANEGFFLNGEPLLIKGTCNHQDFAGVGVALPDSLIEYKLKLLQEMGSNAYRSAHHPPTPELLAACDRIGMLVMDENRKLDSSPNGLSQLKRMLYRDRNHPSVIIWNLENEEVLEGTVMGARILKTLADTTRKIDPTRPVSAALNHGWNEGGYSEVVDIVGYNYGQRNNLDIRDHEQYPERVMIGSESASYTTTRGIYEDDPVRGYCSEYGTNVPSWGCSPERAWSDVAQNRFLTGVFLWTGFDYRGEPTPYRWPCINSHFGIMDTCGFPKDSYYYMQAVWTDEPMVHLFPHWTWNGAEGRVIEVRVFSNTETVELILNGRSLGEQQVNRTAHLSWDVGYEPGELIAVGKIGGKPVTRKVAVTAGQAAGIRLYPDRSRAVADGADTVPVRVAVVDGQGNIVPTADNEVRFEVEGAGILLGVGNGNPSSHEPDKATVRRAFNGWCLALVQASAEAGPVTVRAVSTGLASAEVVLQISKPSI</sequence>
<reference evidence="9" key="2">
    <citation type="submission" date="2020-09" db="EMBL/GenBank/DDBJ databases">
        <authorList>
            <person name="Sun Q."/>
            <person name="Zhou Y."/>
        </authorList>
    </citation>
    <scope>NUCLEOTIDE SEQUENCE</scope>
    <source>
        <strain evidence="9">CGMCC 1.16134</strain>
    </source>
</reference>
<comment type="caution">
    <text evidence="9">The sequence shown here is derived from an EMBL/GenBank/DDBJ whole genome shotgun (WGS) entry which is preliminary data.</text>
</comment>
<dbReference type="InterPro" id="IPR051913">
    <property type="entry name" value="GH2_Domain-Containing"/>
</dbReference>
<dbReference type="InterPro" id="IPR006104">
    <property type="entry name" value="Glyco_hydro_2_N"/>
</dbReference>
<proteinExistence type="inferred from homology"/>
<dbReference type="Gene3D" id="2.60.40.10">
    <property type="entry name" value="Immunoglobulins"/>
    <property type="match status" value="3"/>
</dbReference>
<dbReference type="Gene3D" id="3.20.20.80">
    <property type="entry name" value="Glycosidases"/>
    <property type="match status" value="1"/>
</dbReference>
<organism evidence="9 10">
    <name type="scientific">Paenibacillus albidus</name>
    <dbReference type="NCBI Taxonomy" id="2041023"/>
    <lineage>
        <taxon>Bacteria</taxon>
        <taxon>Bacillati</taxon>
        <taxon>Bacillota</taxon>
        <taxon>Bacilli</taxon>
        <taxon>Bacillales</taxon>
        <taxon>Paenibacillaceae</taxon>
        <taxon>Paenibacillus</taxon>
    </lineage>
</organism>
<dbReference type="GO" id="GO:0004553">
    <property type="term" value="F:hydrolase activity, hydrolyzing O-glycosyl compounds"/>
    <property type="evidence" value="ECO:0007669"/>
    <property type="project" value="InterPro"/>
</dbReference>
<reference evidence="9" key="1">
    <citation type="journal article" date="2014" name="Int. J. Syst. Evol. Microbiol.">
        <title>Complete genome sequence of Corynebacterium casei LMG S-19264T (=DSM 44701T), isolated from a smear-ripened cheese.</title>
        <authorList>
            <consortium name="US DOE Joint Genome Institute (JGI-PGF)"/>
            <person name="Walter F."/>
            <person name="Albersmeier A."/>
            <person name="Kalinowski J."/>
            <person name="Ruckert C."/>
        </authorList>
    </citation>
    <scope>NUCLEOTIDE SEQUENCE</scope>
    <source>
        <strain evidence="9">CGMCC 1.16134</strain>
    </source>
</reference>
<dbReference type="InterPro" id="IPR013783">
    <property type="entry name" value="Ig-like_fold"/>
</dbReference>
<dbReference type="InterPro" id="IPR006103">
    <property type="entry name" value="Glyco_hydro_2_cat"/>
</dbReference>
<dbReference type="PANTHER" id="PTHR42732:SF1">
    <property type="entry name" value="BETA-MANNOSIDASE"/>
    <property type="match status" value="1"/>
</dbReference>